<dbReference type="KEGG" id="mno:Mnod_0754"/>
<evidence type="ECO:0000313" key="1">
    <source>
        <dbReference type="EMBL" id="ACL55786.1"/>
    </source>
</evidence>
<dbReference type="HOGENOM" id="CLU_3312597_0_0_5"/>
<accession>B8IF75</accession>
<organism evidence="1 2">
    <name type="scientific">Methylobacterium nodulans (strain LMG 21967 / CNCM I-2342 / ORS 2060)</name>
    <dbReference type="NCBI Taxonomy" id="460265"/>
    <lineage>
        <taxon>Bacteria</taxon>
        <taxon>Pseudomonadati</taxon>
        <taxon>Pseudomonadota</taxon>
        <taxon>Alphaproteobacteria</taxon>
        <taxon>Hyphomicrobiales</taxon>
        <taxon>Methylobacteriaceae</taxon>
        <taxon>Methylobacterium</taxon>
    </lineage>
</organism>
<reference evidence="1 2" key="1">
    <citation type="submission" date="2009-01" db="EMBL/GenBank/DDBJ databases">
        <title>Complete sequence of chromosome of Methylobacterium nodulans ORS 2060.</title>
        <authorList>
            <consortium name="US DOE Joint Genome Institute"/>
            <person name="Lucas S."/>
            <person name="Copeland A."/>
            <person name="Lapidus A."/>
            <person name="Glavina del Rio T."/>
            <person name="Dalin E."/>
            <person name="Tice H."/>
            <person name="Bruce D."/>
            <person name="Goodwin L."/>
            <person name="Pitluck S."/>
            <person name="Sims D."/>
            <person name="Brettin T."/>
            <person name="Detter J.C."/>
            <person name="Han C."/>
            <person name="Larimer F."/>
            <person name="Land M."/>
            <person name="Hauser L."/>
            <person name="Kyrpides N."/>
            <person name="Ivanova N."/>
            <person name="Marx C.J."/>
            <person name="Richardson P."/>
        </authorList>
    </citation>
    <scope>NUCLEOTIDE SEQUENCE [LARGE SCALE GENOMIC DNA]</scope>
    <source>
        <strain evidence="2">LMG 21967 / CNCM I-2342 / ORS 2060</strain>
    </source>
</reference>
<dbReference type="EMBL" id="CP001349">
    <property type="protein sequence ID" value="ACL55786.1"/>
    <property type="molecule type" value="Genomic_DNA"/>
</dbReference>
<protein>
    <submittedName>
        <fullName evidence="1">Uncharacterized protein</fullName>
    </submittedName>
</protein>
<proteinExistence type="predicted"/>
<evidence type="ECO:0000313" key="2">
    <source>
        <dbReference type="Proteomes" id="UP000008207"/>
    </source>
</evidence>
<dbReference type="AlphaFoldDB" id="B8IF75"/>
<name>B8IF75_METNO</name>
<gene>
    <name evidence="1" type="ordered locus">Mnod_0754</name>
</gene>
<sequence length="39" mass="4465">MLMTGCPPSIRIKNGIAGSETEYRENKMAAFHRKRRSRA</sequence>
<keyword evidence="2" id="KW-1185">Reference proteome</keyword>
<dbReference type="Proteomes" id="UP000008207">
    <property type="component" value="Chromosome"/>
</dbReference>